<dbReference type="SUPFAM" id="SSF55729">
    <property type="entry name" value="Acyl-CoA N-acyltransferases (Nat)"/>
    <property type="match status" value="1"/>
</dbReference>
<evidence type="ECO:0000313" key="3">
    <source>
        <dbReference type="Proteomes" id="UP001218071"/>
    </source>
</evidence>
<evidence type="ECO:0000259" key="1">
    <source>
        <dbReference type="PROSITE" id="PS51186"/>
    </source>
</evidence>
<dbReference type="PROSITE" id="PS51186">
    <property type="entry name" value="GNAT"/>
    <property type="match status" value="1"/>
</dbReference>
<dbReference type="Gene3D" id="3.40.630.30">
    <property type="match status" value="1"/>
</dbReference>
<proteinExistence type="predicted"/>
<name>A0ABY7UIR9_9CORY</name>
<dbReference type="InterPro" id="IPR000182">
    <property type="entry name" value="GNAT_dom"/>
</dbReference>
<dbReference type="Proteomes" id="UP001218071">
    <property type="component" value="Chromosome"/>
</dbReference>
<evidence type="ECO:0000313" key="2">
    <source>
        <dbReference type="EMBL" id="WCZ38269.1"/>
    </source>
</evidence>
<organism evidence="2 3">
    <name type="scientific">Corynebacterium jeddahense</name>
    <dbReference type="NCBI Taxonomy" id="1414719"/>
    <lineage>
        <taxon>Bacteria</taxon>
        <taxon>Bacillati</taxon>
        <taxon>Actinomycetota</taxon>
        <taxon>Actinomycetes</taxon>
        <taxon>Mycobacteriales</taxon>
        <taxon>Corynebacteriaceae</taxon>
        <taxon>Corynebacterium</taxon>
    </lineage>
</organism>
<keyword evidence="2" id="KW-0808">Transferase</keyword>
<dbReference type="EMBL" id="CP063194">
    <property type="protein sequence ID" value="WCZ38269.1"/>
    <property type="molecule type" value="Genomic_DNA"/>
</dbReference>
<dbReference type="GO" id="GO:0016746">
    <property type="term" value="F:acyltransferase activity"/>
    <property type="evidence" value="ECO:0007669"/>
    <property type="project" value="UniProtKB-KW"/>
</dbReference>
<keyword evidence="3" id="KW-1185">Reference proteome</keyword>
<feature type="domain" description="N-acetyltransferase" evidence="1">
    <location>
        <begin position="5"/>
        <end position="147"/>
    </location>
</feature>
<reference evidence="2 3" key="1">
    <citation type="submission" date="2020-10" db="EMBL/GenBank/DDBJ databases">
        <title>Complete genome sequence of Corynebacterium jeddahense DSM 45997, type strain of Corynebacterium jeddahense.</title>
        <authorList>
            <person name="Busche T."/>
            <person name="Kalinowski J."/>
            <person name="Ruckert C."/>
        </authorList>
    </citation>
    <scope>NUCLEOTIDE SEQUENCE [LARGE SCALE GENOMIC DNA]</scope>
    <source>
        <strain evidence="2 3">DSM 45997</strain>
    </source>
</reference>
<dbReference type="Pfam" id="PF13673">
    <property type="entry name" value="Acetyltransf_10"/>
    <property type="match status" value="1"/>
</dbReference>
<sequence length="147" mass="16609">MIAFKSLHEMTPLEVHQLYKLRVDVFVAEQDCPYNEIDDQDANPDTRHILAIDDAPSATTVVGCARVFPTDTGSRFGRFVVRPDYRGTGLGHEIVRAGIEYTQRWPGDLVIEAQAGLVGYYSQFGLVAEGEEFLDTGIPHRRMRLRR</sequence>
<gene>
    <name evidence="2" type="ORF">CJEDD_03245</name>
</gene>
<dbReference type="CDD" id="cd04301">
    <property type="entry name" value="NAT_SF"/>
    <property type="match status" value="1"/>
</dbReference>
<accession>A0ABY7UIR9</accession>
<keyword evidence="2" id="KW-0012">Acyltransferase</keyword>
<dbReference type="RefSeq" id="WP_042406784.1">
    <property type="nucleotide sequence ID" value="NZ_CBYN010000042.1"/>
</dbReference>
<dbReference type="InterPro" id="IPR016181">
    <property type="entry name" value="Acyl_CoA_acyltransferase"/>
</dbReference>
<protein>
    <submittedName>
        <fullName evidence="2">Acyltransferase</fullName>
    </submittedName>
</protein>